<reference evidence="2 3" key="1">
    <citation type="submission" date="2020-10" db="EMBL/GenBank/DDBJ databases">
        <title>Ca. Dormibacterota MAGs.</title>
        <authorList>
            <person name="Montgomery K."/>
        </authorList>
    </citation>
    <scope>NUCLEOTIDE SEQUENCE [LARGE SCALE GENOMIC DNA]</scope>
    <source>
        <strain evidence="2">Mitchell_Peninsula_5</strain>
    </source>
</reference>
<evidence type="ECO:0000256" key="1">
    <source>
        <dbReference type="SAM" id="MobiDB-lite"/>
    </source>
</evidence>
<gene>
    <name evidence="2" type="ORF">JF887_10900</name>
</gene>
<dbReference type="EMBL" id="JAEKNN010000053">
    <property type="protein sequence ID" value="MBJ7609919.1"/>
    <property type="molecule type" value="Genomic_DNA"/>
</dbReference>
<organism evidence="2 3">
    <name type="scientific">Candidatus Amunia macphersoniae</name>
    <dbReference type="NCBI Taxonomy" id="3127014"/>
    <lineage>
        <taxon>Bacteria</taxon>
        <taxon>Bacillati</taxon>
        <taxon>Candidatus Dormiibacterota</taxon>
        <taxon>Candidatus Dormibacteria</taxon>
        <taxon>Candidatus Aeolococcales</taxon>
        <taxon>Candidatus Aeolococcaceae</taxon>
        <taxon>Candidatus Amunia</taxon>
    </lineage>
</organism>
<dbReference type="AlphaFoldDB" id="A0A934KP17"/>
<proteinExistence type="predicted"/>
<feature type="region of interest" description="Disordered" evidence="1">
    <location>
        <begin position="55"/>
        <end position="83"/>
    </location>
</feature>
<dbReference type="Proteomes" id="UP000614410">
    <property type="component" value="Unassembled WGS sequence"/>
</dbReference>
<evidence type="ECO:0000313" key="2">
    <source>
        <dbReference type="EMBL" id="MBJ7609919.1"/>
    </source>
</evidence>
<protein>
    <submittedName>
        <fullName evidence="2">Uncharacterized protein</fullName>
    </submittedName>
</protein>
<accession>A0A934KP17</accession>
<comment type="caution">
    <text evidence="2">The sequence shown here is derived from an EMBL/GenBank/DDBJ whole genome shotgun (WGS) entry which is preliminary data.</text>
</comment>
<sequence length="83" mass="9181">MTEPFGLDPSRIVGDVSRLLASSLGEVVPPEAQLHLLNAQRELLLALAVIIEHNSTRTPRRPRARRPSAAQAAPRRPERVELD</sequence>
<evidence type="ECO:0000313" key="3">
    <source>
        <dbReference type="Proteomes" id="UP000614410"/>
    </source>
</evidence>
<name>A0A934KP17_9BACT</name>